<dbReference type="AlphaFoldDB" id="E7QT00"/>
<dbReference type="EMBL" id="FRAN01000009">
    <property type="protein sequence ID" value="SHL62501.1"/>
    <property type="molecule type" value="Genomic_DNA"/>
</dbReference>
<evidence type="ECO:0000256" key="1">
    <source>
        <dbReference type="SAM" id="Phobius"/>
    </source>
</evidence>
<name>E7QT00_HALPU</name>
<dbReference type="PATRIC" id="fig|797209.4.peg.1893"/>
<keyword evidence="1" id="KW-0472">Membrane</keyword>
<keyword evidence="1" id="KW-0812">Transmembrane</keyword>
<dbReference type="STRING" id="797209.GCA_000376445_04304"/>
<feature type="transmembrane region" description="Helical" evidence="1">
    <location>
        <begin position="114"/>
        <end position="138"/>
    </location>
</feature>
<reference evidence="5" key="3">
    <citation type="submission" date="2016-11" db="EMBL/GenBank/DDBJ databases">
        <authorList>
            <person name="Varghese N."/>
            <person name="Submissions S."/>
        </authorList>
    </citation>
    <scope>NUCLEOTIDE SEQUENCE [LARGE SCALE GENOMIC DNA]</scope>
    <source>
        <strain evidence="5">DX253</strain>
    </source>
</reference>
<reference evidence="2 4" key="1">
    <citation type="journal article" date="2014" name="ISME J.">
        <title>Trehalose/2-sulfotrehalose biosynthesis and glycine-betaine uptake are widely spread mechanisms for osmoadaptation in the Halobacteriales.</title>
        <authorList>
            <person name="Youssef N.H."/>
            <person name="Savage-Ashlock K.N."/>
            <person name="McCully A.L."/>
            <person name="Luedtke B."/>
            <person name="Shaw E.I."/>
            <person name="Hoff W.D."/>
            <person name="Elshahed M.S."/>
        </authorList>
    </citation>
    <scope>NUCLEOTIDE SEQUENCE [LARGE SCALE GENOMIC DNA]</scope>
    <source>
        <strain evidence="2 4">DX253</strain>
    </source>
</reference>
<dbReference type="OrthoDB" id="242613at2157"/>
<evidence type="ECO:0000313" key="4">
    <source>
        <dbReference type="Proteomes" id="UP000003751"/>
    </source>
</evidence>
<dbReference type="Proteomes" id="UP000003751">
    <property type="component" value="Unassembled WGS sequence"/>
</dbReference>
<evidence type="ECO:0000313" key="3">
    <source>
        <dbReference type="EMBL" id="SHL62501.1"/>
    </source>
</evidence>
<feature type="transmembrane region" description="Helical" evidence="1">
    <location>
        <begin position="45"/>
        <end position="63"/>
    </location>
</feature>
<dbReference type="Proteomes" id="UP000184203">
    <property type="component" value="Unassembled WGS sequence"/>
</dbReference>
<dbReference type="RefSeq" id="WP_007979183.1">
    <property type="nucleotide sequence ID" value="NZ_AQXI01000005.1"/>
</dbReference>
<feature type="transmembrane region" description="Helical" evidence="1">
    <location>
        <begin position="75"/>
        <end position="94"/>
    </location>
</feature>
<sequence>MIVADMGEPTSPISTMRLYGSLIAFISGSYSVYLSTAGSGMSGSAWFMLALGVVVVIHGVVLLTPVATRLGTASGPLMIGYAVLMLLNQGLMLTRDPMGSGMDSGMGSGMNGGMASGVATVDGGMVAIAVLMLASGVIMTVRRGMMPAASTSSTTTETD</sequence>
<gene>
    <name evidence="3" type="ORF">SAMN05444342_4290</name>
    <name evidence="2" type="ORF">ZOD2009_09490</name>
</gene>
<keyword evidence="5" id="KW-1185">Reference proteome</keyword>
<accession>E7QT00</accession>
<dbReference type="EMBL" id="AEMG01000008">
    <property type="protein sequence ID" value="EFW92281.1"/>
    <property type="molecule type" value="Genomic_DNA"/>
</dbReference>
<evidence type="ECO:0000313" key="2">
    <source>
        <dbReference type="EMBL" id="EFW92281.1"/>
    </source>
</evidence>
<dbReference type="eggNOG" id="arCOG14919">
    <property type="taxonomic scope" value="Archaea"/>
</dbReference>
<protein>
    <submittedName>
        <fullName evidence="2">Uncharacterized protein</fullName>
    </submittedName>
</protein>
<organism evidence="2 4">
    <name type="scientific">Haladaptatus paucihalophilus DX253</name>
    <dbReference type="NCBI Taxonomy" id="797209"/>
    <lineage>
        <taxon>Archaea</taxon>
        <taxon>Methanobacteriati</taxon>
        <taxon>Methanobacteriota</taxon>
        <taxon>Stenosarchaea group</taxon>
        <taxon>Halobacteria</taxon>
        <taxon>Halobacteriales</taxon>
        <taxon>Haladaptataceae</taxon>
        <taxon>Haladaptatus</taxon>
    </lineage>
</organism>
<reference evidence="3" key="2">
    <citation type="submission" date="2016-11" db="EMBL/GenBank/DDBJ databases">
        <authorList>
            <person name="Jaros S."/>
            <person name="Januszkiewicz K."/>
            <person name="Wedrychowicz H."/>
        </authorList>
    </citation>
    <scope>NUCLEOTIDE SEQUENCE [LARGE SCALE GENOMIC DNA]</scope>
    <source>
        <strain evidence="3">DX253</strain>
    </source>
</reference>
<keyword evidence="1" id="KW-1133">Transmembrane helix</keyword>
<evidence type="ECO:0000313" key="5">
    <source>
        <dbReference type="Proteomes" id="UP000184203"/>
    </source>
</evidence>
<feature type="transmembrane region" description="Helical" evidence="1">
    <location>
        <begin position="16"/>
        <end position="33"/>
    </location>
</feature>
<proteinExistence type="predicted"/>